<organism evidence="2 3">
    <name type="scientific">Methylobacillus rhizosphaerae</name>
    <dbReference type="NCBI Taxonomy" id="551994"/>
    <lineage>
        <taxon>Bacteria</taxon>
        <taxon>Pseudomonadati</taxon>
        <taxon>Pseudomonadota</taxon>
        <taxon>Betaproteobacteria</taxon>
        <taxon>Nitrosomonadales</taxon>
        <taxon>Methylophilaceae</taxon>
        <taxon>Methylobacillus</taxon>
    </lineage>
</organism>
<dbReference type="SUPFAM" id="SSF52980">
    <property type="entry name" value="Restriction endonuclease-like"/>
    <property type="match status" value="1"/>
</dbReference>
<protein>
    <submittedName>
        <fullName evidence="2">Exodeoxyribonuclease-5</fullName>
    </submittedName>
</protein>
<dbReference type="RefSeq" id="WP_089374705.1">
    <property type="nucleotide sequence ID" value="NZ_FZOA01000002.1"/>
</dbReference>
<dbReference type="NCBIfam" id="TIGR03623">
    <property type="entry name" value="probable DNA repair protein"/>
    <property type="match status" value="1"/>
</dbReference>
<accession>A0A238YF95</accession>
<dbReference type="InterPro" id="IPR011604">
    <property type="entry name" value="PDDEXK-like_dom_sf"/>
</dbReference>
<dbReference type="EMBL" id="FZOA01000002">
    <property type="protein sequence ID" value="SNR69730.1"/>
    <property type="molecule type" value="Genomic_DNA"/>
</dbReference>
<keyword evidence="3" id="KW-1185">Reference proteome</keyword>
<evidence type="ECO:0000313" key="3">
    <source>
        <dbReference type="Proteomes" id="UP000198305"/>
    </source>
</evidence>
<dbReference type="Gene3D" id="3.90.320.10">
    <property type="match status" value="1"/>
</dbReference>
<dbReference type="Proteomes" id="UP000198305">
    <property type="component" value="Unassembled WGS sequence"/>
</dbReference>
<dbReference type="InterPro" id="IPR038726">
    <property type="entry name" value="PDDEXK_AddAB-type"/>
</dbReference>
<dbReference type="OrthoDB" id="9761147at2"/>
<reference evidence="3" key="1">
    <citation type="submission" date="2017-06" db="EMBL/GenBank/DDBJ databases">
        <authorList>
            <person name="Varghese N."/>
            <person name="Submissions S."/>
        </authorList>
    </citation>
    <scope>NUCLEOTIDE SEQUENCE [LARGE SCALE GENOMIC DNA]</scope>
    <source>
        <strain evidence="3">Ca-68</strain>
    </source>
</reference>
<gene>
    <name evidence="2" type="ORF">SAMN05192560_0553</name>
</gene>
<dbReference type="InterPro" id="IPR027417">
    <property type="entry name" value="P-loop_NTPase"/>
</dbReference>
<proteinExistence type="predicted"/>
<dbReference type="Pfam" id="PF12705">
    <property type="entry name" value="PDDEXK_1"/>
    <property type="match status" value="1"/>
</dbReference>
<dbReference type="AlphaFoldDB" id="A0A238YF95"/>
<sequence length="920" mass="103689">MNAHDTLILCATARLARALQLDHGKALFAAGQTQWALLNTATVNQWLAGLLESAMLQGDLQIGQMPPNVLSQAQERMLWESVITDALAAESSAALFDTRGLSGAAQEANQLLLEWRLPLPDAGHSEETRQFLAWRREFTIRCQRDGWIESVRYFDWQLDQLEHGLGQLPGKVTFAGFDRITPQIQRLQDILRQRGVNVSRHVTGMENEGQCCRVILNDQDAECRAAVAWAQEILEQQPDARVAIVVPELARLRGTLARLLDDVLHPAWVRPAMVEAARSYDFSLGLPVSREPVIETALSLLQFFSQCRPQDKVEQEAFSRLLSQPYWSHAVTEADARAQLDARMREHLPLSMKLSRLQRFVRREMESTSLPLSLAGLQAHITAVLEVLRESVKKELLPSAWVDVITRALDALDWPGRQRSLSSFEYQAIQAFGKVLESLAALDVLQRPMSLGSVLSRLRELCREQIYQPEAEGEVRLQVMGMLESSSKPLDGLWVMGMNDHVWPPAPRPNPLLPAAMQREHGLPNADSAVQMVFAQVIHQRLLYSAQQIIFSSALREGERELRMSPVIQAIPLRDGQVNLAQSLAQRLAQQYARRMEWLDDHQAPAVGEGEHVSGGTGLLKAQAICPAWAYFQYRLHARALRVPVNGLDAAERGTLVHLVLEHFWRGRSLQDLQVMDEVQLEQALAAAVELALAQYMETCDTVLSEAFILLESQRLQKLLRGWLVLEQTREQPFSVLASEQRQKILIEGVEITLVIDRIDALPDGSRIVMDYKTGRKPDTRNWAQQRITEPQLPVYAAFVLSTTDPGTESGEITAIAFAMVKLGEYGFAGLSSTDVLPDMTTLDDKKAREIFPEAEFPDWHSVLQHWRSSITAIVHELKRGEAAVQLQEEKDLMYCEVKPLLRLPERRLQFEHRQQGEAE</sequence>
<evidence type="ECO:0000259" key="1">
    <source>
        <dbReference type="Pfam" id="PF12705"/>
    </source>
</evidence>
<dbReference type="InterPro" id="IPR019925">
    <property type="entry name" value="DNA_repair_protein_predicted"/>
</dbReference>
<name>A0A238YF95_9PROT</name>
<dbReference type="SUPFAM" id="SSF52540">
    <property type="entry name" value="P-loop containing nucleoside triphosphate hydrolases"/>
    <property type="match status" value="1"/>
</dbReference>
<evidence type="ECO:0000313" key="2">
    <source>
        <dbReference type="EMBL" id="SNR69730.1"/>
    </source>
</evidence>
<dbReference type="InterPro" id="IPR011335">
    <property type="entry name" value="Restrct_endonuc-II-like"/>
</dbReference>
<feature type="domain" description="PD-(D/E)XK endonuclease-like" evidence="1">
    <location>
        <begin position="624"/>
        <end position="898"/>
    </location>
</feature>